<dbReference type="EMBL" id="JAVDWE010000003">
    <property type="protein sequence ID" value="MDR7093624.1"/>
    <property type="molecule type" value="Genomic_DNA"/>
</dbReference>
<proteinExistence type="predicted"/>
<dbReference type="InterPro" id="IPR010817">
    <property type="entry name" value="HemY_N"/>
</dbReference>
<comment type="caution">
    <text evidence="9">The sequence shown here is derived from an EMBL/GenBank/DDBJ whole genome shotgun (WGS) entry which is preliminary data.</text>
</comment>
<comment type="subcellular location">
    <subcellularLocation>
        <location evidence="2">Cell membrane</location>
    </subcellularLocation>
    <subcellularLocation>
        <location evidence="1">Membrane</location>
        <topology evidence="1">Multi-pass membrane protein</topology>
    </subcellularLocation>
</comment>
<evidence type="ECO:0000256" key="7">
    <source>
        <dbReference type="SAM" id="Phobius"/>
    </source>
</evidence>
<keyword evidence="6 7" id="KW-0472">Membrane</keyword>
<accession>A0ABU1V842</accession>
<evidence type="ECO:0000313" key="10">
    <source>
        <dbReference type="Proteomes" id="UP001265550"/>
    </source>
</evidence>
<reference evidence="9 10" key="1">
    <citation type="submission" date="2023-07" db="EMBL/GenBank/DDBJ databases">
        <title>Sorghum-associated microbial communities from plants grown in Nebraska, USA.</title>
        <authorList>
            <person name="Schachtman D."/>
        </authorList>
    </citation>
    <scope>NUCLEOTIDE SEQUENCE [LARGE SCALE GENOMIC DNA]</scope>
    <source>
        <strain evidence="9 10">BE240</strain>
    </source>
</reference>
<evidence type="ECO:0000256" key="2">
    <source>
        <dbReference type="ARBA" id="ARBA00004236"/>
    </source>
</evidence>
<dbReference type="Pfam" id="PF07219">
    <property type="entry name" value="HemY_N"/>
    <property type="match status" value="1"/>
</dbReference>
<dbReference type="Proteomes" id="UP001265550">
    <property type="component" value="Unassembled WGS sequence"/>
</dbReference>
<gene>
    <name evidence="9" type="ORF">J2X09_001356</name>
</gene>
<feature type="domain" description="HemY N-terminal" evidence="8">
    <location>
        <begin position="36"/>
        <end position="123"/>
    </location>
</feature>
<evidence type="ECO:0000256" key="1">
    <source>
        <dbReference type="ARBA" id="ARBA00004141"/>
    </source>
</evidence>
<feature type="transmembrane region" description="Helical" evidence="7">
    <location>
        <begin position="12"/>
        <end position="29"/>
    </location>
</feature>
<evidence type="ECO:0000256" key="5">
    <source>
        <dbReference type="ARBA" id="ARBA00022989"/>
    </source>
</evidence>
<sequence>MAARIGGAMRSVFWLLGLAALAVALAMLVGHNEATLTLFWPPYRFDVSFNFVVFCLIAGFVLLYAALRAFAMLRDLPAQAQRWRSQQVERSVVGAVMDALSHQLAGRFVRAQSAAQQAVDQLKGVPSGHWPRRDQLQLLAHLLLAESAQSLQNRERRDDNLQAALDPKLSRSSPEAHEGALLRAARWAIEDRDADAARARLAELPQGAARRIQALRLKLRIARLGGETAEALETARVLAKHRAFSPEVSRSIVRGLALDALREAHDVAQLETVWHGLDADERAMPELALAAARRANHLTRRGSDEQDRQAVSARVRAWLEPLWPDFGSLDGTQQCQLVLAMEPGLEDLDAAGLARLEQLQRQWPQNGFLQYLAGQACLRRQLWGKAAQMLNQASHSLHDPALLRRTWRGLAQLAQERGDETAAQAAWKQAALLD</sequence>
<name>A0ABU1V842_9BURK</name>
<keyword evidence="3" id="KW-1003">Cell membrane</keyword>
<keyword evidence="10" id="KW-1185">Reference proteome</keyword>
<evidence type="ECO:0000259" key="8">
    <source>
        <dbReference type="Pfam" id="PF07219"/>
    </source>
</evidence>
<protein>
    <submittedName>
        <fullName evidence="9">HemY protein</fullName>
    </submittedName>
</protein>
<organism evidence="9 10">
    <name type="scientific">Hydrogenophaga laconesensis</name>
    <dbReference type="NCBI Taxonomy" id="1805971"/>
    <lineage>
        <taxon>Bacteria</taxon>
        <taxon>Pseudomonadati</taxon>
        <taxon>Pseudomonadota</taxon>
        <taxon>Betaproteobacteria</taxon>
        <taxon>Burkholderiales</taxon>
        <taxon>Comamonadaceae</taxon>
        <taxon>Hydrogenophaga</taxon>
    </lineage>
</organism>
<keyword evidence="5 7" id="KW-1133">Transmembrane helix</keyword>
<evidence type="ECO:0000256" key="4">
    <source>
        <dbReference type="ARBA" id="ARBA00022692"/>
    </source>
</evidence>
<evidence type="ECO:0000313" key="9">
    <source>
        <dbReference type="EMBL" id="MDR7093624.1"/>
    </source>
</evidence>
<dbReference type="InterPro" id="IPR005254">
    <property type="entry name" value="Heme_biosyn_assoc_TPR_pro"/>
</dbReference>
<keyword evidence="4 7" id="KW-0812">Transmembrane</keyword>
<evidence type="ECO:0000256" key="3">
    <source>
        <dbReference type="ARBA" id="ARBA00022475"/>
    </source>
</evidence>
<feature type="transmembrane region" description="Helical" evidence="7">
    <location>
        <begin position="49"/>
        <end position="67"/>
    </location>
</feature>
<dbReference type="NCBIfam" id="TIGR00540">
    <property type="entry name" value="TPR_hemY_coli"/>
    <property type="match status" value="1"/>
</dbReference>
<evidence type="ECO:0000256" key="6">
    <source>
        <dbReference type="ARBA" id="ARBA00023136"/>
    </source>
</evidence>